<dbReference type="GO" id="GO:0004713">
    <property type="term" value="F:protein tyrosine kinase activity"/>
    <property type="evidence" value="ECO:0007669"/>
    <property type="project" value="TreeGrafter"/>
</dbReference>
<evidence type="ECO:0000256" key="3">
    <source>
        <dbReference type="ARBA" id="ARBA00022692"/>
    </source>
</evidence>
<name>A0A4Q0MC83_9HYPH</name>
<dbReference type="Pfam" id="PF01656">
    <property type="entry name" value="CbiA"/>
    <property type="match status" value="1"/>
</dbReference>
<comment type="subcellular location">
    <subcellularLocation>
        <location evidence="1">Cell membrane</location>
        <topology evidence="1">Multi-pass membrane protein</topology>
    </subcellularLocation>
</comment>
<evidence type="ECO:0008006" key="15">
    <source>
        <dbReference type="Google" id="ProtNLM"/>
    </source>
</evidence>
<protein>
    <recommendedName>
        <fullName evidence="15">Lipopolysaccharide biosynthesis protein</fullName>
    </recommendedName>
</protein>
<dbReference type="PANTHER" id="PTHR32309">
    <property type="entry name" value="TYROSINE-PROTEIN KINASE"/>
    <property type="match status" value="1"/>
</dbReference>
<sequence length="747" mass="79346">MSGLAATSPDRSSGPDIHPARTARQAGRRGDARAMDWIPQDVIRVAPSGLRVDREAQAWSTLLALRRRAWLIILLAVLGAAAAGVALAVLDRTYMAEALIQVDFGREQPASVAQSAAGVQIDPSALVEDEARLIRSRAVARGVIERLALDKDAAFAPRETFLSRLTAPFATEQESSNRARADAIAVALLKGLTVKNDTRSYLIAVSYSSTDPDRSARLANAFAEEYLRARIDASIEAAERTRDWLAMQVRDARDAAARAEDAISAFHTQNGLLEASPQGGGVDQGQLRDAMVQRGDATLARIAEESRLKRAHEAIAAGFAPSVPDQAEAGMMQRLVEAQAAAKAAVNDARIAYGARHPNVERATAALAEAQMRLDVETKRILAGIETGVAAARATEATLTQQVDRLQGSLIRTTLLEAKLRSLQADASALRERAQTLTESFERARALSELRTTTAKVVLPAQATTVPSGPNPPMIIAGGILGAIGCGVVSALLLERRDTGFRSASELADGGVRCLGSLPEIAPRAPPVEKALFSESVRQIAATAGLLGPPASPQVVMVTSVEPREGKSVLMVALARCLADAGQRVLAIDASPAAAGETLADEKATLERLLEGERSLPEAPEPASRVRVVRRASGLGGGQELFGGAFDGLIQKARRHYDAILVEAPPISLVADALILGRSADAVVLAVRWRKTRRAAVAECLERLTQSSVDVVGVVLSRVNDHEGRRGHDAKGRSIYFRRHADPVSLS</sequence>
<feature type="domain" description="Polysaccharide chain length determinant N-terminal" evidence="12">
    <location>
        <begin position="63"/>
        <end position="145"/>
    </location>
</feature>
<keyword evidence="8" id="KW-0175">Coiled coil</keyword>
<keyword evidence="7 10" id="KW-0472">Membrane</keyword>
<dbReference type="Pfam" id="PF02706">
    <property type="entry name" value="Wzz"/>
    <property type="match status" value="1"/>
</dbReference>
<keyword evidence="6 10" id="KW-1133">Transmembrane helix</keyword>
<evidence type="ECO:0000259" key="12">
    <source>
        <dbReference type="Pfam" id="PF02706"/>
    </source>
</evidence>
<dbReference type="InterPro" id="IPR002586">
    <property type="entry name" value="CobQ/CobB/MinD/ParA_Nub-bd_dom"/>
</dbReference>
<feature type="region of interest" description="Disordered" evidence="9">
    <location>
        <begin position="1"/>
        <end position="32"/>
    </location>
</feature>
<feature type="domain" description="CobQ/CobB/MinD/ParA nucleotide binding" evidence="11">
    <location>
        <begin position="565"/>
        <end position="723"/>
    </location>
</feature>
<evidence type="ECO:0000256" key="8">
    <source>
        <dbReference type="SAM" id="Coils"/>
    </source>
</evidence>
<evidence type="ECO:0000256" key="10">
    <source>
        <dbReference type="SAM" id="Phobius"/>
    </source>
</evidence>
<evidence type="ECO:0000313" key="13">
    <source>
        <dbReference type="EMBL" id="RXF70948.1"/>
    </source>
</evidence>
<organism evidence="13 14">
    <name type="scientific">Hansschlegelia zhihuaiae</name>
    <dbReference type="NCBI Taxonomy" id="405005"/>
    <lineage>
        <taxon>Bacteria</taxon>
        <taxon>Pseudomonadati</taxon>
        <taxon>Pseudomonadota</taxon>
        <taxon>Alphaproteobacteria</taxon>
        <taxon>Hyphomicrobiales</taxon>
        <taxon>Methylopilaceae</taxon>
        <taxon>Hansschlegelia</taxon>
    </lineage>
</organism>
<dbReference type="Gene3D" id="3.40.50.300">
    <property type="entry name" value="P-loop containing nucleotide triphosphate hydrolases"/>
    <property type="match status" value="1"/>
</dbReference>
<dbReference type="InterPro" id="IPR027417">
    <property type="entry name" value="P-loop_NTPase"/>
</dbReference>
<accession>A0A4Q0MC83</accession>
<dbReference type="InterPro" id="IPR005702">
    <property type="entry name" value="Wzc-like_C"/>
</dbReference>
<feature type="transmembrane region" description="Helical" evidence="10">
    <location>
        <begin position="69"/>
        <end position="90"/>
    </location>
</feature>
<dbReference type="GO" id="GO:0005886">
    <property type="term" value="C:plasma membrane"/>
    <property type="evidence" value="ECO:0007669"/>
    <property type="project" value="UniProtKB-SubCell"/>
</dbReference>
<evidence type="ECO:0000256" key="1">
    <source>
        <dbReference type="ARBA" id="ARBA00004651"/>
    </source>
</evidence>
<evidence type="ECO:0000256" key="5">
    <source>
        <dbReference type="ARBA" id="ARBA00022840"/>
    </source>
</evidence>
<keyword evidence="2" id="KW-1003">Cell membrane</keyword>
<dbReference type="EMBL" id="RYFI01000016">
    <property type="protein sequence ID" value="RXF70948.1"/>
    <property type="molecule type" value="Genomic_DNA"/>
</dbReference>
<dbReference type="InterPro" id="IPR050445">
    <property type="entry name" value="Bact_polysacc_biosynth/exp"/>
</dbReference>
<evidence type="ECO:0000313" key="14">
    <source>
        <dbReference type="Proteomes" id="UP000289708"/>
    </source>
</evidence>
<dbReference type="InterPro" id="IPR003856">
    <property type="entry name" value="LPS_length_determ_N"/>
</dbReference>
<keyword evidence="4" id="KW-0547">Nucleotide-binding</keyword>
<dbReference type="AlphaFoldDB" id="A0A4Q0MC83"/>
<evidence type="ECO:0000256" key="6">
    <source>
        <dbReference type="ARBA" id="ARBA00022989"/>
    </source>
</evidence>
<reference evidence="13 14" key="1">
    <citation type="submission" date="2018-12" db="EMBL/GenBank/DDBJ databases">
        <title>bacterium Hansschlegelia zhihuaiae S113.</title>
        <authorList>
            <person name="He J."/>
        </authorList>
    </citation>
    <scope>NUCLEOTIDE SEQUENCE [LARGE SCALE GENOMIC DNA]</scope>
    <source>
        <strain evidence="13 14">S 113</strain>
    </source>
</reference>
<dbReference type="PANTHER" id="PTHR32309:SF13">
    <property type="entry name" value="FERRIC ENTEROBACTIN TRANSPORT PROTEIN FEPE"/>
    <property type="match status" value="1"/>
</dbReference>
<dbReference type="CDD" id="cd05387">
    <property type="entry name" value="BY-kinase"/>
    <property type="match status" value="1"/>
</dbReference>
<proteinExistence type="predicted"/>
<evidence type="ECO:0000256" key="9">
    <source>
        <dbReference type="SAM" id="MobiDB-lite"/>
    </source>
</evidence>
<evidence type="ECO:0000256" key="7">
    <source>
        <dbReference type="ARBA" id="ARBA00023136"/>
    </source>
</evidence>
<evidence type="ECO:0000256" key="2">
    <source>
        <dbReference type="ARBA" id="ARBA00022475"/>
    </source>
</evidence>
<evidence type="ECO:0000259" key="11">
    <source>
        <dbReference type="Pfam" id="PF01656"/>
    </source>
</evidence>
<evidence type="ECO:0000256" key="4">
    <source>
        <dbReference type="ARBA" id="ARBA00022741"/>
    </source>
</evidence>
<gene>
    <name evidence="13" type="ORF">EK403_16200</name>
</gene>
<keyword evidence="14" id="KW-1185">Reference proteome</keyword>
<dbReference type="SUPFAM" id="SSF52540">
    <property type="entry name" value="P-loop containing nucleoside triphosphate hydrolases"/>
    <property type="match status" value="1"/>
</dbReference>
<keyword evidence="5" id="KW-0067">ATP-binding</keyword>
<dbReference type="Proteomes" id="UP000289708">
    <property type="component" value="Unassembled WGS sequence"/>
</dbReference>
<keyword evidence="3 10" id="KW-0812">Transmembrane</keyword>
<feature type="coiled-coil region" evidence="8">
    <location>
        <begin position="413"/>
        <end position="440"/>
    </location>
</feature>
<comment type="caution">
    <text evidence="13">The sequence shown here is derived from an EMBL/GenBank/DDBJ whole genome shotgun (WGS) entry which is preliminary data.</text>
</comment>
<dbReference type="OrthoDB" id="230260at2"/>